<protein>
    <submittedName>
        <fullName evidence="2">Uncharacterized protein</fullName>
    </submittedName>
</protein>
<keyword evidence="1" id="KW-1133">Transmembrane helix</keyword>
<dbReference type="AlphaFoldDB" id="A0AAV9XN57"/>
<evidence type="ECO:0000313" key="2">
    <source>
        <dbReference type="EMBL" id="KAK6543549.1"/>
    </source>
</evidence>
<evidence type="ECO:0000256" key="1">
    <source>
        <dbReference type="SAM" id="Phobius"/>
    </source>
</evidence>
<evidence type="ECO:0000313" key="3">
    <source>
        <dbReference type="Proteomes" id="UP001365542"/>
    </source>
</evidence>
<comment type="caution">
    <text evidence="2">The sequence shown here is derived from an EMBL/GenBank/DDBJ whole genome shotgun (WGS) entry which is preliminary data.</text>
</comment>
<keyword evidence="1" id="KW-0812">Transmembrane</keyword>
<keyword evidence="1" id="KW-0472">Membrane</keyword>
<feature type="transmembrane region" description="Helical" evidence="1">
    <location>
        <begin position="156"/>
        <end position="177"/>
    </location>
</feature>
<keyword evidence="3" id="KW-1185">Reference proteome</keyword>
<organism evidence="2 3">
    <name type="scientific">Orbilia ellipsospora</name>
    <dbReference type="NCBI Taxonomy" id="2528407"/>
    <lineage>
        <taxon>Eukaryota</taxon>
        <taxon>Fungi</taxon>
        <taxon>Dikarya</taxon>
        <taxon>Ascomycota</taxon>
        <taxon>Pezizomycotina</taxon>
        <taxon>Orbiliomycetes</taxon>
        <taxon>Orbiliales</taxon>
        <taxon>Orbiliaceae</taxon>
        <taxon>Orbilia</taxon>
    </lineage>
</organism>
<dbReference type="EMBL" id="JAVHJO010000001">
    <property type="protein sequence ID" value="KAK6543549.1"/>
    <property type="molecule type" value="Genomic_DNA"/>
</dbReference>
<gene>
    <name evidence="2" type="ORF">TWF694_000293</name>
</gene>
<name>A0AAV9XN57_9PEZI</name>
<proteinExistence type="predicted"/>
<reference evidence="2 3" key="1">
    <citation type="submission" date="2019-10" db="EMBL/GenBank/DDBJ databases">
        <authorList>
            <person name="Palmer J.M."/>
        </authorList>
    </citation>
    <scope>NUCLEOTIDE SEQUENCE [LARGE SCALE GENOMIC DNA]</scope>
    <source>
        <strain evidence="2 3">TWF694</strain>
    </source>
</reference>
<sequence length="369" mass="39322">MSAGTPSKLSTLTRNGAVIVLVPNIKTEQVPATSQAVGQMTSSKIDQISLATLLSSSSLVPSSSIVTPQTPTTLLTTTRPNGPPVVVVTQYLTITTPASTPIGTSAVWTRPGETQPAGPPFPLGPYYTSQGKSPLETGGVHLPQPEFNGLAASPGVIVGTFGAIFGVGIICFVYCMIKRQRLQKLLNEENKQSSGPPVLPPVNRQPDSPVWFTCNTNSIELKNLPTNTATSMSAPSASTYRGSSRYQGRQGVLDVAGTQHDPHGDILTTGGGTVFDPKDDNHQHEINKASKGIVERQNQGGFTNEDEDSIGLAFTKPETAVERGPFPVSIEEVEEEMKEAQAINVPGAPFLLSELEDTSDRERYHTFIK</sequence>
<dbReference type="Proteomes" id="UP001365542">
    <property type="component" value="Unassembled WGS sequence"/>
</dbReference>
<accession>A0AAV9XN57</accession>